<dbReference type="InterPro" id="IPR004358">
    <property type="entry name" value="Sig_transdc_His_kin-like_C"/>
</dbReference>
<dbReference type="SMART" id="SM00387">
    <property type="entry name" value="HATPase_c"/>
    <property type="match status" value="1"/>
</dbReference>
<sequence>MPPSGLDPRLSALVVHDLKNRLAILSDELRQLGRLPLPAAAHAHARQANEQALMLTRRLMEFLTVHRAIEEGGLRASPAEEMPDLMLMELASDAEMLLHGRLQVTQQLDANPPFWFYDRTLVHLALDSALYNALRFARSQITLGLSVEDGWLCFRVHDDGPGLRDEAPGSTSTGLGLRVCEEVARAHINHGRQGRSRLRDHPEGGAVFELFLP</sequence>
<gene>
    <name evidence="4" type="ORF">DFR39_10831</name>
</gene>
<proteinExistence type="predicted"/>
<dbReference type="AlphaFoldDB" id="A0A4R6N0B7"/>
<dbReference type="GO" id="GO:0000155">
    <property type="term" value="F:phosphorelay sensor kinase activity"/>
    <property type="evidence" value="ECO:0007669"/>
    <property type="project" value="TreeGrafter"/>
</dbReference>
<dbReference type="PANTHER" id="PTHR45569">
    <property type="entry name" value="SENSOR PROTEIN KDPD"/>
    <property type="match status" value="1"/>
</dbReference>
<keyword evidence="4" id="KW-0808">Transferase</keyword>
<dbReference type="InterPro" id="IPR052023">
    <property type="entry name" value="Histidine_kinase_KdpD"/>
</dbReference>
<reference evidence="4 5" key="1">
    <citation type="submission" date="2019-03" db="EMBL/GenBank/DDBJ databases">
        <title>Genomic Encyclopedia of Type Strains, Phase IV (KMG-IV): sequencing the most valuable type-strain genomes for metagenomic binning, comparative biology and taxonomic classification.</title>
        <authorList>
            <person name="Goeker M."/>
        </authorList>
    </citation>
    <scope>NUCLEOTIDE SEQUENCE [LARGE SCALE GENOMIC DNA]</scope>
    <source>
        <strain evidence="4 5">DSM 25082</strain>
    </source>
</reference>
<dbReference type="Proteomes" id="UP000295357">
    <property type="component" value="Unassembled WGS sequence"/>
</dbReference>
<feature type="domain" description="Histidine kinase" evidence="3">
    <location>
        <begin position="13"/>
        <end position="213"/>
    </location>
</feature>
<protein>
    <recommendedName>
        <fullName evidence="2">histidine kinase</fullName>
        <ecNumber evidence="2">2.7.13.3</ecNumber>
    </recommendedName>
</protein>
<dbReference type="GO" id="GO:0005886">
    <property type="term" value="C:plasma membrane"/>
    <property type="evidence" value="ECO:0007669"/>
    <property type="project" value="TreeGrafter"/>
</dbReference>
<dbReference type="PROSITE" id="PS50109">
    <property type="entry name" value="HIS_KIN"/>
    <property type="match status" value="1"/>
</dbReference>
<dbReference type="EC" id="2.7.13.3" evidence="2"/>
<keyword evidence="4" id="KW-0418">Kinase</keyword>
<organism evidence="4 5">
    <name type="scientific">Roseateles asaccharophilus</name>
    <dbReference type="NCBI Taxonomy" id="582607"/>
    <lineage>
        <taxon>Bacteria</taxon>
        <taxon>Pseudomonadati</taxon>
        <taxon>Pseudomonadota</taxon>
        <taxon>Betaproteobacteria</taxon>
        <taxon>Burkholderiales</taxon>
        <taxon>Sphaerotilaceae</taxon>
        <taxon>Roseateles</taxon>
    </lineage>
</organism>
<comment type="caution">
    <text evidence="4">The sequence shown here is derived from an EMBL/GenBank/DDBJ whole genome shotgun (WGS) entry which is preliminary data.</text>
</comment>
<evidence type="ECO:0000313" key="5">
    <source>
        <dbReference type="Proteomes" id="UP000295357"/>
    </source>
</evidence>
<dbReference type="SUPFAM" id="SSF55874">
    <property type="entry name" value="ATPase domain of HSP90 chaperone/DNA topoisomerase II/histidine kinase"/>
    <property type="match status" value="1"/>
</dbReference>
<dbReference type="EMBL" id="SNXE01000008">
    <property type="protein sequence ID" value="TDP06563.1"/>
    <property type="molecule type" value="Genomic_DNA"/>
</dbReference>
<dbReference type="Pfam" id="PF02518">
    <property type="entry name" value="HATPase_c"/>
    <property type="match status" value="1"/>
</dbReference>
<dbReference type="InterPro" id="IPR003594">
    <property type="entry name" value="HATPase_dom"/>
</dbReference>
<dbReference type="Gene3D" id="3.30.565.10">
    <property type="entry name" value="Histidine kinase-like ATPase, C-terminal domain"/>
    <property type="match status" value="1"/>
</dbReference>
<keyword evidence="5" id="KW-1185">Reference proteome</keyword>
<evidence type="ECO:0000313" key="4">
    <source>
        <dbReference type="EMBL" id="TDP06563.1"/>
    </source>
</evidence>
<dbReference type="RefSeq" id="WP_133604651.1">
    <property type="nucleotide sequence ID" value="NZ_JAUFPJ010000009.1"/>
</dbReference>
<dbReference type="InterPro" id="IPR005467">
    <property type="entry name" value="His_kinase_dom"/>
</dbReference>
<dbReference type="PRINTS" id="PR00344">
    <property type="entry name" value="BCTRLSENSOR"/>
</dbReference>
<comment type="catalytic activity">
    <reaction evidence="1">
        <text>ATP + protein L-histidine = ADP + protein N-phospho-L-histidine.</text>
        <dbReference type="EC" id="2.7.13.3"/>
    </reaction>
</comment>
<dbReference type="OrthoDB" id="9180085at2"/>
<evidence type="ECO:0000259" key="3">
    <source>
        <dbReference type="PROSITE" id="PS50109"/>
    </source>
</evidence>
<dbReference type="PANTHER" id="PTHR45569:SF1">
    <property type="entry name" value="SENSOR PROTEIN KDPD"/>
    <property type="match status" value="1"/>
</dbReference>
<dbReference type="InterPro" id="IPR036890">
    <property type="entry name" value="HATPase_C_sf"/>
</dbReference>
<evidence type="ECO:0000256" key="2">
    <source>
        <dbReference type="ARBA" id="ARBA00012438"/>
    </source>
</evidence>
<accession>A0A4R6N0B7</accession>
<name>A0A4R6N0B7_9BURK</name>
<evidence type="ECO:0000256" key="1">
    <source>
        <dbReference type="ARBA" id="ARBA00000085"/>
    </source>
</evidence>